<dbReference type="InterPro" id="IPR049912">
    <property type="entry name" value="CRESS_DNA_REP"/>
</dbReference>
<comment type="cofactor">
    <cofactor evidence="2">
        <name>Mg(2+)</name>
        <dbReference type="ChEBI" id="CHEBI:18420"/>
    </cofactor>
</comment>
<evidence type="ECO:0000256" key="20">
    <source>
        <dbReference type="ARBA" id="ARBA00030754"/>
    </source>
</evidence>
<organism evidence="24 25">
    <name type="scientific">Circovirus-like genome DHCV-2</name>
    <dbReference type="NCBI Taxonomy" id="1788451"/>
    <lineage>
        <taxon>Viruses</taxon>
        <taxon>Monodnaviria</taxon>
        <taxon>Shotokuvirae</taxon>
        <taxon>Cressdnaviricota</taxon>
        <taxon>Arfiviricetes</taxon>
        <taxon>Saturnivirales</taxon>
        <taxon>Kanorauviridae</taxon>
        <taxon>Sakkuthvirus</taxon>
        <taxon>Sakkuthvirus donghis</taxon>
    </lineage>
</organism>
<name>A0A190WHF6_9VIRU</name>
<keyword evidence="10" id="KW-0540">Nuclease</keyword>
<dbReference type="GO" id="GO:0003723">
    <property type="term" value="F:RNA binding"/>
    <property type="evidence" value="ECO:0007669"/>
    <property type="project" value="InterPro"/>
</dbReference>
<dbReference type="KEGG" id="vg:37627686"/>
<comment type="similarity">
    <text evidence="4">Belongs to the nanoviruses/circoviruses replication-associated protein family.</text>
</comment>
<evidence type="ECO:0000256" key="3">
    <source>
        <dbReference type="ARBA" id="ARBA00004147"/>
    </source>
</evidence>
<dbReference type="GO" id="GO:0004519">
    <property type="term" value="F:endonuclease activity"/>
    <property type="evidence" value="ECO:0007669"/>
    <property type="project" value="UniProtKB-KW"/>
</dbReference>
<keyword evidence="15" id="KW-0347">Helicase</keyword>
<comment type="subcellular location">
    <subcellularLocation>
        <location evidence="3">Host nucleus</location>
    </subcellularLocation>
</comment>
<evidence type="ECO:0000256" key="8">
    <source>
        <dbReference type="ARBA" id="ARBA00022695"/>
    </source>
</evidence>
<keyword evidence="25" id="KW-1185">Reference proteome</keyword>
<evidence type="ECO:0000256" key="4">
    <source>
        <dbReference type="ARBA" id="ARBA00008545"/>
    </source>
</evidence>
<keyword evidence="12" id="KW-0547">Nucleotide-binding</keyword>
<reference evidence="24 25" key="1">
    <citation type="submission" date="2015-06" db="EMBL/GenBank/DDBJ databases">
        <title>Nucleotide composition analysis revealed diverse host origins of novel circovirus-like genomes in Dianchi and Donghu lake in China.</title>
        <authorList>
            <person name="Ge X.-Y."/>
            <person name="Fang W."/>
            <person name="Wang J."/>
            <person name="Wang M.-N."/>
            <person name="Liu H.-Z."/>
            <person name="Shi Z.-L."/>
        </authorList>
    </citation>
    <scope>NUCLEOTIDE SEQUENCE [LARGE SCALE GENOMIC DNA]</scope>
    <source>
        <strain evidence="24">DHCV-2</strain>
    </source>
</reference>
<dbReference type="PROSITE" id="PS52020">
    <property type="entry name" value="CRESS_DNA_REP"/>
    <property type="match status" value="1"/>
</dbReference>
<keyword evidence="9" id="KW-0235">DNA replication</keyword>
<keyword evidence="11" id="KW-0479">Metal-binding</keyword>
<evidence type="ECO:0000256" key="16">
    <source>
        <dbReference type="ARBA" id="ARBA00022840"/>
    </source>
</evidence>
<dbReference type="InterPro" id="IPR027417">
    <property type="entry name" value="P-loop_NTPase"/>
</dbReference>
<dbReference type="EMBL" id="KT149408">
    <property type="protein sequence ID" value="AMB42996.1"/>
    <property type="molecule type" value="Genomic_DNA"/>
</dbReference>
<keyword evidence="18" id="KW-0238">DNA-binding</keyword>
<feature type="domain" description="CRESS-DNA virus Rep endonuclease" evidence="23">
    <location>
        <begin position="5"/>
        <end position="100"/>
    </location>
</feature>
<dbReference type="OrthoDB" id="9195at10239"/>
<keyword evidence="6" id="KW-1048">Host nucleus</keyword>
<dbReference type="Gene3D" id="3.40.1310.20">
    <property type="match status" value="1"/>
</dbReference>
<evidence type="ECO:0000256" key="12">
    <source>
        <dbReference type="ARBA" id="ARBA00022741"/>
    </source>
</evidence>
<dbReference type="GO" id="GO:0003677">
    <property type="term" value="F:DNA binding"/>
    <property type="evidence" value="ECO:0007669"/>
    <property type="project" value="UniProtKB-KW"/>
</dbReference>
<evidence type="ECO:0000256" key="13">
    <source>
        <dbReference type="ARBA" id="ARBA00022759"/>
    </source>
</evidence>
<keyword evidence="16" id="KW-0067">ATP-binding</keyword>
<dbReference type="GO" id="GO:0003724">
    <property type="term" value="F:RNA helicase activity"/>
    <property type="evidence" value="ECO:0007669"/>
    <property type="project" value="InterPro"/>
</dbReference>
<evidence type="ECO:0000256" key="1">
    <source>
        <dbReference type="ARBA" id="ARBA00001936"/>
    </source>
</evidence>
<accession>A0A190WHF6</accession>
<keyword evidence="7" id="KW-0808">Transferase</keyword>
<evidence type="ECO:0000313" key="25">
    <source>
        <dbReference type="Proteomes" id="UP000143742"/>
    </source>
</evidence>
<evidence type="ECO:0000313" key="24">
    <source>
        <dbReference type="EMBL" id="AMB42996.1"/>
    </source>
</evidence>
<keyword evidence="14" id="KW-0378">Hydrolase</keyword>
<keyword evidence="19" id="KW-0511">Multifunctional enzyme</keyword>
<dbReference type="Pfam" id="PF00910">
    <property type="entry name" value="RNA_helicase"/>
    <property type="match status" value="1"/>
</dbReference>
<evidence type="ECO:0000256" key="19">
    <source>
        <dbReference type="ARBA" id="ARBA00023268"/>
    </source>
</evidence>
<evidence type="ECO:0000256" key="21">
    <source>
        <dbReference type="ARBA" id="ARBA00032243"/>
    </source>
</evidence>
<dbReference type="InterPro" id="IPR000605">
    <property type="entry name" value="Helicase_SF3_ssDNA/RNA_vir"/>
</dbReference>
<protein>
    <recommendedName>
        <fullName evidence="5">Replication-associated protein</fullName>
    </recommendedName>
    <alternativeName>
        <fullName evidence="20">ATP-dependent helicase Rep</fullName>
    </alternativeName>
    <alternativeName>
        <fullName evidence="21">RepP</fullName>
    </alternativeName>
</protein>
<dbReference type="GO" id="GO:0006260">
    <property type="term" value="P:DNA replication"/>
    <property type="evidence" value="ECO:0007669"/>
    <property type="project" value="UniProtKB-KW"/>
</dbReference>
<evidence type="ECO:0000256" key="11">
    <source>
        <dbReference type="ARBA" id="ARBA00022723"/>
    </source>
</evidence>
<keyword evidence="13" id="KW-0255">Endonuclease</keyword>
<evidence type="ECO:0000256" key="15">
    <source>
        <dbReference type="ARBA" id="ARBA00022806"/>
    </source>
</evidence>
<keyword evidence="8" id="KW-0548">Nucleotidyltransferase</keyword>
<evidence type="ECO:0000256" key="5">
    <source>
        <dbReference type="ARBA" id="ARBA00014531"/>
    </source>
</evidence>
<evidence type="ECO:0000256" key="22">
    <source>
        <dbReference type="ARBA" id="ARBA00049360"/>
    </source>
</evidence>
<dbReference type="SUPFAM" id="SSF52540">
    <property type="entry name" value="P-loop containing nucleoside triphosphate hydrolases"/>
    <property type="match status" value="1"/>
</dbReference>
<dbReference type="GeneID" id="37627686"/>
<evidence type="ECO:0000256" key="6">
    <source>
        <dbReference type="ARBA" id="ARBA00022562"/>
    </source>
</evidence>
<comment type="catalytic activity">
    <reaction evidence="22">
        <text>ATP + H2O = ADP + phosphate + H(+)</text>
        <dbReference type="Rhea" id="RHEA:13065"/>
        <dbReference type="ChEBI" id="CHEBI:15377"/>
        <dbReference type="ChEBI" id="CHEBI:15378"/>
        <dbReference type="ChEBI" id="CHEBI:30616"/>
        <dbReference type="ChEBI" id="CHEBI:43474"/>
        <dbReference type="ChEBI" id="CHEBI:456216"/>
    </reaction>
</comment>
<sequence>MPAIPDQQRWWILTIPHADFTPYLFAGAKYVRGQLELGAGTGFLHWQIVVQFEKPQRLTAVKKLLGQSVHAEPTRSEAAVEYVWKEDTRVDGTQFELGNRALRRNDKKDWNQIRDDAKSGNMDDIPADVYIRCYNSLRRIGVDHLVPVAVEKRVFVFWGATGTGKSRRAWEEAGISAYPKDPRSKFWDGYRSHESVVIDEFRGGIDISHMLRWLDRHPVIVEVKGSSVVFSARTIWITSNLSPDTWYPGIDEETRLALRRRFTQVVHFNAELGQ</sequence>
<evidence type="ECO:0000256" key="10">
    <source>
        <dbReference type="ARBA" id="ARBA00022722"/>
    </source>
</evidence>
<evidence type="ECO:0000256" key="18">
    <source>
        <dbReference type="ARBA" id="ARBA00023125"/>
    </source>
</evidence>
<dbReference type="GO" id="GO:0016779">
    <property type="term" value="F:nucleotidyltransferase activity"/>
    <property type="evidence" value="ECO:0007669"/>
    <property type="project" value="UniProtKB-KW"/>
</dbReference>
<evidence type="ECO:0000259" key="23">
    <source>
        <dbReference type="PROSITE" id="PS52020"/>
    </source>
</evidence>
<dbReference type="Proteomes" id="UP000143742">
    <property type="component" value="Segment"/>
</dbReference>
<proteinExistence type="inferred from homology"/>
<evidence type="ECO:0000256" key="9">
    <source>
        <dbReference type="ARBA" id="ARBA00022705"/>
    </source>
</evidence>
<evidence type="ECO:0000256" key="14">
    <source>
        <dbReference type="ARBA" id="ARBA00022801"/>
    </source>
</evidence>
<dbReference type="GO" id="GO:0016787">
    <property type="term" value="F:hydrolase activity"/>
    <property type="evidence" value="ECO:0007669"/>
    <property type="project" value="UniProtKB-KW"/>
</dbReference>
<dbReference type="GO" id="GO:0046872">
    <property type="term" value="F:metal ion binding"/>
    <property type="evidence" value="ECO:0007669"/>
    <property type="project" value="UniProtKB-KW"/>
</dbReference>
<dbReference type="RefSeq" id="YP_009259732.1">
    <property type="nucleotide sequence ID" value="NC_030474.1"/>
</dbReference>
<comment type="cofactor">
    <cofactor evidence="1">
        <name>Mn(2+)</name>
        <dbReference type="ChEBI" id="CHEBI:29035"/>
    </cofactor>
</comment>
<evidence type="ECO:0000256" key="17">
    <source>
        <dbReference type="ARBA" id="ARBA00023124"/>
    </source>
</evidence>
<dbReference type="GO" id="GO:0042025">
    <property type="term" value="C:host cell nucleus"/>
    <property type="evidence" value="ECO:0007669"/>
    <property type="project" value="UniProtKB-SubCell"/>
</dbReference>
<dbReference type="GO" id="GO:0005524">
    <property type="term" value="F:ATP binding"/>
    <property type="evidence" value="ECO:0007669"/>
    <property type="project" value="UniProtKB-KW"/>
</dbReference>
<keyword evidence="17" id="KW-0190">Covalent protein-DNA linkage</keyword>
<evidence type="ECO:0000256" key="2">
    <source>
        <dbReference type="ARBA" id="ARBA00001946"/>
    </source>
</evidence>
<evidence type="ECO:0000256" key="7">
    <source>
        <dbReference type="ARBA" id="ARBA00022679"/>
    </source>
</evidence>